<gene>
    <name evidence="9" type="ORF">SAMN05421640_1063</name>
</gene>
<organism evidence="9 10">
    <name type="scientific">Ekhidna lutea</name>
    <dbReference type="NCBI Taxonomy" id="447679"/>
    <lineage>
        <taxon>Bacteria</taxon>
        <taxon>Pseudomonadati</taxon>
        <taxon>Bacteroidota</taxon>
        <taxon>Cytophagia</taxon>
        <taxon>Cytophagales</taxon>
        <taxon>Reichenbachiellaceae</taxon>
        <taxon>Ekhidna</taxon>
    </lineage>
</organism>
<dbReference type="InterPro" id="IPR036852">
    <property type="entry name" value="Peptidase_S8/S53_dom_sf"/>
</dbReference>
<dbReference type="NCBIfam" id="TIGR04183">
    <property type="entry name" value="Por_Secre_tail"/>
    <property type="match status" value="1"/>
</dbReference>
<dbReference type="Proteomes" id="UP000198393">
    <property type="component" value="Unassembled WGS sequence"/>
</dbReference>
<dbReference type="RefSeq" id="WP_089355825.1">
    <property type="nucleotide sequence ID" value="NZ_FZPD01000002.1"/>
</dbReference>
<comment type="similarity">
    <text evidence="1 5">Belongs to the peptidase S8 family.</text>
</comment>
<dbReference type="EMBL" id="FZPD01000002">
    <property type="protein sequence ID" value="SNS74093.1"/>
    <property type="molecule type" value="Genomic_DNA"/>
</dbReference>
<evidence type="ECO:0000256" key="6">
    <source>
        <dbReference type="SAM" id="SignalP"/>
    </source>
</evidence>
<dbReference type="PIRSF" id="PIRSF037903">
    <property type="entry name" value="Subtilisin_rel_GFO_2223"/>
    <property type="match status" value="1"/>
</dbReference>
<dbReference type="InterPro" id="IPR015500">
    <property type="entry name" value="Peptidase_S8_subtilisin-rel"/>
</dbReference>
<accession>A0A239GZW3</accession>
<dbReference type="GO" id="GO:0006508">
    <property type="term" value="P:proteolysis"/>
    <property type="evidence" value="ECO:0007669"/>
    <property type="project" value="UniProtKB-KW"/>
</dbReference>
<evidence type="ECO:0000256" key="1">
    <source>
        <dbReference type="ARBA" id="ARBA00011073"/>
    </source>
</evidence>
<evidence type="ECO:0000256" key="4">
    <source>
        <dbReference type="ARBA" id="ARBA00022825"/>
    </source>
</evidence>
<keyword evidence="4 5" id="KW-0720">Serine protease</keyword>
<feature type="domain" description="Peptidase S8/S53" evidence="7">
    <location>
        <begin position="168"/>
        <end position="444"/>
    </location>
</feature>
<evidence type="ECO:0000313" key="9">
    <source>
        <dbReference type="EMBL" id="SNS74093.1"/>
    </source>
</evidence>
<feature type="active site" description="Charge relay system" evidence="5">
    <location>
        <position position="177"/>
    </location>
</feature>
<keyword evidence="3 5" id="KW-0378">Hydrolase</keyword>
<dbReference type="PANTHER" id="PTHR43806:SF67">
    <property type="entry name" value="EGF-LIKE DOMAIN-CONTAINING PROTEIN"/>
    <property type="match status" value="1"/>
</dbReference>
<keyword evidence="10" id="KW-1185">Reference proteome</keyword>
<sequence>MKNKLLLIIFLASLSTSAYNQAKNRYFVYFTDKTGENYSYTIDSPEAFLTQRAIDRREKQGIDIDNTDLPVHPEYVDGLRATGVEVFFTSRWINGSLINAQENQISSVSALEFVDSIALIANGTRLTFETNIPDDPIEFLEPASVGGDSDIQLAMLGADDMHSDNIKGQGMRIAVLDNGYRGVNQYTPFQHLWENDRIIATKDFVSNSGNVFQYGDHGTSVFSIISSNFVSATGNLYGTAYEAEFILCITEDNEDENRVEEYNWLLGAEYADSLGADVINGSLGYRVFDIDEHNYTFEDMDGKSNVVAYAATKAAEKGIIVVVSAGNEGNKSWKRITPPADAIGILTVGSVDPDFSYSGFSSVGPTADGRIKPDVAAFGSNTAVVRGSGNIVRGSGTSFASPLIAGFAAGIWQANPDWTSEEVIQAIKNSGHRNHSPDTLRGWGVPNYWYAVNGETALNVEDILEDKVTVYPNPFNGDTLYLITEGKFKKGMNIKVIDPKGSMVYNKAFKKKDIKENMELNIDGSQQGVYFLFLQIGNNQKIVKLINF</sequence>
<dbReference type="InterPro" id="IPR000209">
    <property type="entry name" value="Peptidase_S8/S53_dom"/>
</dbReference>
<reference evidence="9 10" key="1">
    <citation type="submission" date="2017-06" db="EMBL/GenBank/DDBJ databases">
        <authorList>
            <person name="Kim H.J."/>
            <person name="Triplett B.A."/>
        </authorList>
    </citation>
    <scope>NUCLEOTIDE SEQUENCE [LARGE SCALE GENOMIC DNA]</scope>
    <source>
        <strain evidence="9 10">DSM 19307</strain>
    </source>
</reference>
<feature type="domain" description="Secretion system C-terminal sorting" evidence="8">
    <location>
        <begin position="470"/>
        <end position="546"/>
    </location>
</feature>
<dbReference type="AlphaFoldDB" id="A0A239GZW3"/>
<dbReference type="PROSITE" id="PS51892">
    <property type="entry name" value="SUBTILASE"/>
    <property type="match status" value="1"/>
</dbReference>
<dbReference type="InterPro" id="IPR026444">
    <property type="entry name" value="Secre_tail"/>
</dbReference>
<protein>
    <submittedName>
        <fullName evidence="9">Por secretion system C-terminal sorting domain-containing protein</fullName>
    </submittedName>
</protein>
<evidence type="ECO:0000259" key="7">
    <source>
        <dbReference type="Pfam" id="PF00082"/>
    </source>
</evidence>
<feature type="active site" description="Charge relay system" evidence="5">
    <location>
        <position position="217"/>
    </location>
</feature>
<dbReference type="Gene3D" id="3.40.50.200">
    <property type="entry name" value="Peptidase S8/S53 domain"/>
    <property type="match status" value="1"/>
</dbReference>
<evidence type="ECO:0000313" key="10">
    <source>
        <dbReference type="Proteomes" id="UP000198393"/>
    </source>
</evidence>
<dbReference type="OrthoDB" id="9792152at2"/>
<dbReference type="Pfam" id="PF00082">
    <property type="entry name" value="Peptidase_S8"/>
    <property type="match status" value="1"/>
</dbReference>
<evidence type="ECO:0000259" key="8">
    <source>
        <dbReference type="Pfam" id="PF18962"/>
    </source>
</evidence>
<evidence type="ECO:0000256" key="3">
    <source>
        <dbReference type="ARBA" id="ARBA00022801"/>
    </source>
</evidence>
<dbReference type="PROSITE" id="PS00138">
    <property type="entry name" value="SUBTILASE_SER"/>
    <property type="match status" value="1"/>
</dbReference>
<dbReference type="InterPro" id="IPR023828">
    <property type="entry name" value="Peptidase_S8_Ser-AS"/>
</dbReference>
<dbReference type="GO" id="GO:0004252">
    <property type="term" value="F:serine-type endopeptidase activity"/>
    <property type="evidence" value="ECO:0007669"/>
    <property type="project" value="UniProtKB-UniRule"/>
</dbReference>
<evidence type="ECO:0000256" key="2">
    <source>
        <dbReference type="ARBA" id="ARBA00022670"/>
    </source>
</evidence>
<dbReference type="Pfam" id="PF18962">
    <property type="entry name" value="Por_Secre_tail"/>
    <property type="match status" value="1"/>
</dbReference>
<dbReference type="SUPFAM" id="SSF52743">
    <property type="entry name" value="Subtilisin-like"/>
    <property type="match status" value="1"/>
</dbReference>
<name>A0A239GZW3_EKHLU</name>
<dbReference type="InterPro" id="IPR050131">
    <property type="entry name" value="Peptidase_S8_subtilisin-like"/>
</dbReference>
<feature type="signal peptide" evidence="6">
    <location>
        <begin position="1"/>
        <end position="22"/>
    </location>
</feature>
<dbReference type="PANTHER" id="PTHR43806">
    <property type="entry name" value="PEPTIDASE S8"/>
    <property type="match status" value="1"/>
</dbReference>
<dbReference type="PRINTS" id="PR00723">
    <property type="entry name" value="SUBTILISIN"/>
</dbReference>
<keyword evidence="2 5" id="KW-0645">Protease</keyword>
<evidence type="ECO:0000256" key="5">
    <source>
        <dbReference type="PROSITE-ProRule" id="PRU01240"/>
    </source>
</evidence>
<dbReference type="InterPro" id="IPR017317">
    <property type="entry name" value="Pept_S8_subtilisin_bacteroid-2"/>
</dbReference>
<keyword evidence="6" id="KW-0732">Signal</keyword>
<proteinExistence type="inferred from homology"/>
<feature type="chain" id="PRO_5013054247" evidence="6">
    <location>
        <begin position="23"/>
        <end position="548"/>
    </location>
</feature>
<feature type="active site" description="Charge relay system" evidence="5">
    <location>
        <position position="398"/>
    </location>
</feature>